<keyword evidence="1" id="KW-0966">Cell projection</keyword>
<dbReference type="Proteomes" id="UP000291301">
    <property type="component" value="Unassembled WGS sequence"/>
</dbReference>
<comment type="caution">
    <text evidence="1">The sequence shown here is derived from an EMBL/GenBank/DDBJ whole genome shotgun (WGS) entry which is preliminary data.</text>
</comment>
<evidence type="ECO:0000313" key="1">
    <source>
        <dbReference type="EMBL" id="TCD16195.1"/>
    </source>
</evidence>
<dbReference type="AlphaFoldDB" id="A0A4R0PEG1"/>
<sequence>MEAVNLFQLATTQAKWLSLRQTTVANNIANAHAPAYRPMDVEPFEAIVANRSVSIGATAASHFGTQPGEPSMRIVDTGGPDVSASGNRVSMEQELVKSSEIRHAFEINTAIVSSFHRMILMTAKP</sequence>
<keyword evidence="1" id="KW-0282">Flagellum</keyword>
<accession>A0A4R0PEG1</accession>
<proteinExistence type="predicted"/>
<gene>
    <name evidence="1" type="primary">flgB</name>
    <name evidence="1" type="ORF">E0D97_01815</name>
</gene>
<dbReference type="OrthoDB" id="9788334at2"/>
<keyword evidence="1" id="KW-0969">Cilium</keyword>
<dbReference type="RefSeq" id="WP_131564848.1">
    <property type="nucleotide sequence ID" value="NZ_JAINFK010000001.1"/>
</dbReference>
<protein>
    <submittedName>
        <fullName evidence="1">Flagellar basal body rod protein FlgB</fullName>
    </submittedName>
</protein>
<organism evidence="1 2">
    <name type="scientific">Oricola cellulosilytica</name>
    <dbReference type="NCBI Taxonomy" id="1429082"/>
    <lineage>
        <taxon>Bacteria</taxon>
        <taxon>Pseudomonadati</taxon>
        <taxon>Pseudomonadota</taxon>
        <taxon>Alphaproteobacteria</taxon>
        <taxon>Hyphomicrobiales</taxon>
        <taxon>Ahrensiaceae</taxon>
        <taxon>Oricola</taxon>
    </lineage>
</organism>
<reference evidence="1 2" key="1">
    <citation type="journal article" date="2015" name="Antonie Van Leeuwenhoek">
        <title>Oricola cellulosilytica gen. nov., sp. nov., a cellulose-degrading bacterium of the family Phyllobacteriaceae isolated from surface seashore water, and emended descriptions of Mesorhizobium loti and Phyllobacterium myrsinacearum.</title>
        <authorList>
            <person name="Hameed A."/>
            <person name="Shahina M."/>
            <person name="Lai W.A."/>
            <person name="Lin S.Y."/>
            <person name="Young L.S."/>
            <person name="Liu Y.C."/>
            <person name="Hsu Y.H."/>
            <person name="Young C.C."/>
        </authorList>
    </citation>
    <scope>NUCLEOTIDE SEQUENCE [LARGE SCALE GENOMIC DNA]</scope>
    <source>
        <strain evidence="1 2">KCTC 52183</strain>
    </source>
</reference>
<keyword evidence="2" id="KW-1185">Reference proteome</keyword>
<evidence type="ECO:0000313" key="2">
    <source>
        <dbReference type="Proteomes" id="UP000291301"/>
    </source>
</evidence>
<dbReference type="EMBL" id="SJST01000001">
    <property type="protein sequence ID" value="TCD16195.1"/>
    <property type="molecule type" value="Genomic_DNA"/>
</dbReference>
<name>A0A4R0PEG1_9HYPH</name>